<feature type="domain" description="DUF7918" evidence="2">
    <location>
        <begin position="10"/>
        <end position="210"/>
    </location>
</feature>
<sequence>MLKLGNFQSCVLIENEAATEYNVQYSADGSLASCWIASELGKAFIISWTYTSQHDQHFGGRLLIDGEDMIRAFCPPTTAPRTIQLGHKITSKNTLRPFTFAAIHLTDDDSYLDAPQPSSLGNIKLEIWRLHQPTSDTPLAVSEDEGCISERIVHERAKKIASHRVKLGAPVPTQQRWTTAQASCTDKQPVATFEFMYRTREFLQAQGIAPPAPPTPIIPKVESTPNTQRLSAPAPAPVSKAAPIVPKMESTLNTQEETDPDLIEVRKLERENDSRENLRENQSAPRRNRPRSLYLMVKASVPLSGLNRSITSLRSLT</sequence>
<evidence type="ECO:0000256" key="1">
    <source>
        <dbReference type="SAM" id="MobiDB-lite"/>
    </source>
</evidence>
<comment type="caution">
    <text evidence="3">The sequence shown here is derived from an EMBL/GenBank/DDBJ whole genome shotgun (WGS) entry which is preliminary data.</text>
</comment>
<dbReference type="EMBL" id="JASNQZ010000008">
    <property type="protein sequence ID" value="KAL0953317.1"/>
    <property type="molecule type" value="Genomic_DNA"/>
</dbReference>
<evidence type="ECO:0000259" key="2">
    <source>
        <dbReference type="Pfam" id="PF25534"/>
    </source>
</evidence>
<reference evidence="4" key="1">
    <citation type="submission" date="2024-06" db="EMBL/GenBank/DDBJ databases">
        <title>Multi-omics analyses provide insights into the biosynthesis of the anticancer antibiotic pleurotin in Hohenbuehelia grisea.</title>
        <authorList>
            <person name="Weaver J.A."/>
            <person name="Alberti F."/>
        </authorList>
    </citation>
    <scope>NUCLEOTIDE SEQUENCE [LARGE SCALE GENOMIC DNA]</scope>
    <source>
        <strain evidence="4">T-177</strain>
    </source>
</reference>
<accession>A0ABR3JCP4</accession>
<evidence type="ECO:0000313" key="3">
    <source>
        <dbReference type="EMBL" id="KAL0953317.1"/>
    </source>
</evidence>
<gene>
    <name evidence="3" type="ORF">HGRIS_004564</name>
</gene>
<name>A0ABR3JCP4_9AGAR</name>
<proteinExistence type="predicted"/>
<evidence type="ECO:0000313" key="4">
    <source>
        <dbReference type="Proteomes" id="UP001556367"/>
    </source>
</evidence>
<dbReference type="PANTHER" id="PTHR36223">
    <property type="entry name" value="BETA-LACTAMASE-TYPE TRANSPEPTIDASE FOLD DOMAIN CONTAINING PROTEIN"/>
    <property type="match status" value="1"/>
</dbReference>
<dbReference type="Pfam" id="PF25534">
    <property type="entry name" value="DUF7918"/>
    <property type="match status" value="1"/>
</dbReference>
<feature type="region of interest" description="Disordered" evidence="1">
    <location>
        <begin position="208"/>
        <end position="291"/>
    </location>
</feature>
<feature type="compositionally biased region" description="Basic and acidic residues" evidence="1">
    <location>
        <begin position="263"/>
        <end position="279"/>
    </location>
</feature>
<dbReference type="PANTHER" id="PTHR36223:SF1">
    <property type="entry name" value="TRANSCRIPTION ELONGATION FACTOR EAF N-TERMINAL DOMAIN-CONTAINING PROTEIN"/>
    <property type="match status" value="1"/>
</dbReference>
<organism evidence="3 4">
    <name type="scientific">Hohenbuehelia grisea</name>
    <dbReference type="NCBI Taxonomy" id="104357"/>
    <lineage>
        <taxon>Eukaryota</taxon>
        <taxon>Fungi</taxon>
        <taxon>Dikarya</taxon>
        <taxon>Basidiomycota</taxon>
        <taxon>Agaricomycotina</taxon>
        <taxon>Agaricomycetes</taxon>
        <taxon>Agaricomycetidae</taxon>
        <taxon>Agaricales</taxon>
        <taxon>Pleurotineae</taxon>
        <taxon>Pleurotaceae</taxon>
        <taxon>Hohenbuehelia</taxon>
    </lineage>
</organism>
<protein>
    <recommendedName>
        <fullName evidence="2">DUF7918 domain-containing protein</fullName>
    </recommendedName>
</protein>
<dbReference type="Proteomes" id="UP001556367">
    <property type="component" value="Unassembled WGS sequence"/>
</dbReference>
<feature type="compositionally biased region" description="Low complexity" evidence="1">
    <location>
        <begin position="231"/>
        <end position="247"/>
    </location>
</feature>
<dbReference type="InterPro" id="IPR057678">
    <property type="entry name" value="DUF7918"/>
</dbReference>
<keyword evidence="4" id="KW-1185">Reference proteome</keyword>